<organism evidence="2 3">
    <name type="scientific">Candida maltosa (strain Xu316)</name>
    <name type="common">Yeast</name>
    <dbReference type="NCBI Taxonomy" id="1245528"/>
    <lineage>
        <taxon>Eukaryota</taxon>
        <taxon>Fungi</taxon>
        <taxon>Dikarya</taxon>
        <taxon>Ascomycota</taxon>
        <taxon>Saccharomycotina</taxon>
        <taxon>Pichiomycetes</taxon>
        <taxon>Debaryomycetaceae</taxon>
        <taxon>Candida/Lodderomyces clade</taxon>
        <taxon>Candida</taxon>
    </lineage>
</organism>
<protein>
    <submittedName>
        <fullName evidence="2">Uncharacterized protein</fullName>
    </submittedName>
</protein>
<dbReference type="HOGENOM" id="CLU_672678_0_0_1"/>
<dbReference type="eggNOG" id="ENOG502T63X">
    <property type="taxonomic scope" value="Eukaryota"/>
</dbReference>
<accession>M3HMZ8</accession>
<comment type="caution">
    <text evidence="2">The sequence shown here is derived from an EMBL/GenBank/DDBJ whole genome shotgun (WGS) entry which is preliminary data.</text>
</comment>
<dbReference type="OrthoDB" id="4026448at2759"/>
<reference evidence="2 3" key="1">
    <citation type="submission" date="2013-02" db="EMBL/GenBank/DDBJ databases">
        <title>Genome sequence of Candida maltosa Xu316, a potential industrial strain for xylitol and ethanol production.</title>
        <authorList>
            <person name="Yu J."/>
            <person name="Wang Q."/>
            <person name="Geng X."/>
            <person name="Bao W."/>
            <person name="He P."/>
            <person name="Cai J."/>
        </authorList>
    </citation>
    <scope>NUCLEOTIDE SEQUENCE [LARGE SCALE GENOMIC DNA]</scope>
    <source>
        <strain evidence="3">Xu316</strain>
    </source>
</reference>
<evidence type="ECO:0000313" key="3">
    <source>
        <dbReference type="Proteomes" id="UP000011777"/>
    </source>
</evidence>
<keyword evidence="3" id="KW-1185">Reference proteome</keyword>
<proteinExistence type="predicted"/>
<dbReference type="AlphaFoldDB" id="M3HMZ8"/>
<feature type="region of interest" description="Disordered" evidence="1">
    <location>
        <begin position="1"/>
        <end position="55"/>
    </location>
</feature>
<dbReference type="Proteomes" id="UP000011777">
    <property type="component" value="Unassembled WGS sequence"/>
</dbReference>
<evidence type="ECO:0000313" key="2">
    <source>
        <dbReference type="EMBL" id="EMG48842.1"/>
    </source>
</evidence>
<sequence>MNISMIPKTPSPKKKPIRSSPTTSPGSPIKFTDIACTSTPEKPVSQPQPQPHQPSIFDHIWSITTDKDSIPVHDLFKLLRNLEIDLLQTTTNTRTGPADEFFLSNDMVIKTRIVEQCENLSKVNKQQALDIICRSLHDVQVMNPQTIDDPPPAPVVAVAGDQNGAHVIDDEDDYDYDETATLMETHQDSPMREDDNEVLTTSVINWAKPNIKLALQELEMMHDRLDKQYLLLEDELAMIKMKNDLDMNELDFLMKNNDIMTNRVGNIKEEMLELGNELGNYRDKLFSIDDDDNDKSDLSGIGVELRQRQNKSEEMVTIKIKKSVDSWTSEQTVTTTQQEDKDREDSTDDSLGSSIVIIEDERESFIDAKSNDITGDNKNEVELTGNSPASPEALVVVLIAWVIILFILS</sequence>
<evidence type="ECO:0000256" key="1">
    <source>
        <dbReference type="SAM" id="MobiDB-lite"/>
    </source>
</evidence>
<name>M3HMZ8_CANMX</name>
<gene>
    <name evidence="2" type="ORF">G210_0517</name>
</gene>
<feature type="region of interest" description="Disordered" evidence="1">
    <location>
        <begin position="329"/>
        <end position="353"/>
    </location>
</feature>
<dbReference type="EMBL" id="AOGT01000948">
    <property type="protein sequence ID" value="EMG48842.1"/>
    <property type="molecule type" value="Genomic_DNA"/>
</dbReference>